<protein>
    <submittedName>
        <fullName evidence="1">Uncharacterized protein</fullName>
    </submittedName>
</protein>
<feature type="non-terminal residue" evidence="1">
    <location>
        <position position="23"/>
    </location>
</feature>
<gene>
    <name evidence="1" type="ORF">SMN809_LOCUS61539</name>
</gene>
<dbReference type="AlphaFoldDB" id="A0A8S3F128"/>
<evidence type="ECO:0000313" key="2">
    <source>
        <dbReference type="Proteomes" id="UP000676336"/>
    </source>
</evidence>
<reference evidence="1" key="1">
    <citation type="submission" date="2021-02" db="EMBL/GenBank/DDBJ databases">
        <authorList>
            <person name="Nowell W R."/>
        </authorList>
    </citation>
    <scope>NUCLEOTIDE SEQUENCE</scope>
</reference>
<dbReference type="EMBL" id="CAJOBI010247591">
    <property type="protein sequence ID" value="CAF5098155.1"/>
    <property type="molecule type" value="Genomic_DNA"/>
</dbReference>
<proteinExistence type="predicted"/>
<dbReference type="Proteomes" id="UP000676336">
    <property type="component" value="Unassembled WGS sequence"/>
</dbReference>
<organism evidence="1 2">
    <name type="scientific">Rotaria magnacalcarata</name>
    <dbReference type="NCBI Taxonomy" id="392030"/>
    <lineage>
        <taxon>Eukaryota</taxon>
        <taxon>Metazoa</taxon>
        <taxon>Spiralia</taxon>
        <taxon>Gnathifera</taxon>
        <taxon>Rotifera</taxon>
        <taxon>Eurotatoria</taxon>
        <taxon>Bdelloidea</taxon>
        <taxon>Philodinida</taxon>
        <taxon>Philodinidae</taxon>
        <taxon>Rotaria</taxon>
    </lineage>
</organism>
<comment type="caution">
    <text evidence="1">The sequence shown here is derived from an EMBL/GenBank/DDBJ whole genome shotgun (WGS) entry which is preliminary data.</text>
</comment>
<sequence>MKLFGRTNLSSTTFLCSRCHQLC</sequence>
<evidence type="ECO:0000313" key="1">
    <source>
        <dbReference type="EMBL" id="CAF5098155.1"/>
    </source>
</evidence>
<accession>A0A8S3F128</accession>
<name>A0A8S3F128_9BILA</name>